<evidence type="ECO:0000313" key="3">
    <source>
        <dbReference type="Proteomes" id="UP001595528"/>
    </source>
</evidence>
<dbReference type="SUPFAM" id="SSF56634">
    <property type="entry name" value="Heme-dependent catalase-like"/>
    <property type="match status" value="1"/>
</dbReference>
<sequence length="84" mass="9172">MPVEGEAAHWDHRVDEDHYEQPGNLFRLISPAARQARFANTAHSLGLAERRIQLHHIANCSQADPAYGAGIAAALVLEVDCTAE</sequence>
<dbReference type="InterPro" id="IPR010582">
    <property type="entry name" value="Catalase_immune_responsive"/>
</dbReference>
<dbReference type="Proteomes" id="UP001595528">
    <property type="component" value="Unassembled WGS sequence"/>
</dbReference>
<comment type="caution">
    <text evidence="2">The sequence shown here is derived from an EMBL/GenBank/DDBJ whole genome shotgun (WGS) entry which is preliminary data.</text>
</comment>
<feature type="domain" description="Catalase immune-responsive" evidence="1">
    <location>
        <begin position="16"/>
        <end position="75"/>
    </location>
</feature>
<dbReference type="Pfam" id="PF06628">
    <property type="entry name" value="Catalase-rel"/>
    <property type="match status" value="1"/>
</dbReference>
<dbReference type="EMBL" id="JBHRTR010000048">
    <property type="protein sequence ID" value="MFC3230549.1"/>
    <property type="molecule type" value="Genomic_DNA"/>
</dbReference>
<evidence type="ECO:0000313" key="2">
    <source>
        <dbReference type="EMBL" id="MFC3230549.1"/>
    </source>
</evidence>
<name>A0ABV7L7F2_9PROT</name>
<evidence type="ECO:0000259" key="1">
    <source>
        <dbReference type="Pfam" id="PF06628"/>
    </source>
</evidence>
<proteinExistence type="predicted"/>
<reference evidence="3" key="1">
    <citation type="journal article" date="2019" name="Int. J. Syst. Evol. Microbiol.">
        <title>The Global Catalogue of Microorganisms (GCM) 10K type strain sequencing project: providing services to taxonomists for standard genome sequencing and annotation.</title>
        <authorList>
            <consortium name="The Broad Institute Genomics Platform"/>
            <consortium name="The Broad Institute Genome Sequencing Center for Infectious Disease"/>
            <person name="Wu L."/>
            <person name="Ma J."/>
        </authorList>
    </citation>
    <scope>NUCLEOTIDE SEQUENCE [LARGE SCALE GENOMIC DNA]</scope>
    <source>
        <strain evidence="3">KCTC 42964</strain>
    </source>
</reference>
<accession>A0ABV7L7F2</accession>
<dbReference type="Gene3D" id="2.40.180.10">
    <property type="entry name" value="Catalase core domain"/>
    <property type="match status" value="1"/>
</dbReference>
<gene>
    <name evidence="2" type="ORF">ACFOGJ_25095</name>
</gene>
<protein>
    <submittedName>
        <fullName evidence="2">Catalase-related domain-containing protein</fullName>
    </submittedName>
</protein>
<dbReference type="RefSeq" id="WP_379905816.1">
    <property type="nucleotide sequence ID" value="NZ_JBHRTR010000048.1"/>
</dbReference>
<dbReference type="InterPro" id="IPR020835">
    <property type="entry name" value="Catalase_sf"/>
</dbReference>
<organism evidence="2 3">
    <name type="scientific">Marinibaculum pumilum</name>
    <dbReference type="NCBI Taxonomy" id="1766165"/>
    <lineage>
        <taxon>Bacteria</taxon>
        <taxon>Pseudomonadati</taxon>
        <taxon>Pseudomonadota</taxon>
        <taxon>Alphaproteobacteria</taxon>
        <taxon>Rhodospirillales</taxon>
        <taxon>Rhodospirillaceae</taxon>
        <taxon>Marinibaculum</taxon>
    </lineage>
</organism>
<keyword evidence="3" id="KW-1185">Reference proteome</keyword>